<evidence type="ECO:0000313" key="2">
    <source>
        <dbReference type="EMBL" id="TQD39641.1"/>
    </source>
</evidence>
<dbReference type="GO" id="GO:0005975">
    <property type="term" value="P:carbohydrate metabolic process"/>
    <property type="evidence" value="ECO:0007669"/>
    <property type="project" value="InterPro"/>
</dbReference>
<comment type="caution">
    <text evidence="2">The sequence shown here is derived from an EMBL/GenBank/DDBJ whole genome shotgun (WGS) entry which is preliminary data.</text>
</comment>
<dbReference type="Gene3D" id="1.50.10.20">
    <property type="match status" value="1"/>
</dbReference>
<organism evidence="2 3">
    <name type="scientific">Haloflavibacter putidus</name>
    <dbReference type="NCBI Taxonomy" id="2576776"/>
    <lineage>
        <taxon>Bacteria</taxon>
        <taxon>Pseudomonadati</taxon>
        <taxon>Bacteroidota</taxon>
        <taxon>Flavobacteriia</taxon>
        <taxon>Flavobacteriales</taxon>
        <taxon>Flavobacteriaceae</taxon>
        <taxon>Haloflavibacter</taxon>
    </lineage>
</organism>
<proteinExistence type="predicted"/>
<name>A0A507ZSX1_9FLAO</name>
<dbReference type="EMBL" id="VIAR01000003">
    <property type="protein sequence ID" value="TQD39641.1"/>
    <property type="molecule type" value="Genomic_DNA"/>
</dbReference>
<dbReference type="SUPFAM" id="SSF48208">
    <property type="entry name" value="Six-hairpin glycosidases"/>
    <property type="match status" value="1"/>
</dbReference>
<accession>A0A507ZSX1</accession>
<dbReference type="InterPro" id="IPR008928">
    <property type="entry name" value="6-hairpin_glycosidase_sf"/>
</dbReference>
<dbReference type="InterPro" id="IPR024705">
    <property type="entry name" value="Ssp411"/>
</dbReference>
<gene>
    <name evidence="2" type="ORF">FKR84_03855</name>
</gene>
<dbReference type="InterPro" id="IPR036249">
    <property type="entry name" value="Thioredoxin-like_sf"/>
</dbReference>
<keyword evidence="3" id="KW-1185">Reference proteome</keyword>
<dbReference type="Gene3D" id="3.40.30.10">
    <property type="entry name" value="Glutaredoxin"/>
    <property type="match status" value="1"/>
</dbReference>
<dbReference type="RefSeq" id="WP_141420884.1">
    <property type="nucleotide sequence ID" value="NZ_VIAR01000003.1"/>
</dbReference>
<dbReference type="Pfam" id="PF03190">
    <property type="entry name" value="Thioredox_DsbH"/>
    <property type="match status" value="1"/>
</dbReference>
<reference evidence="2 3" key="1">
    <citation type="submission" date="2019-06" db="EMBL/GenBank/DDBJ databases">
        <title>Flavibacter putida gen. nov., sp. nov., a novel marine bacterium of the family Flavobacteriaceae isolated from coastal seawater.</title>
        <authorList>
            <person name="Feng X."/>
        </authorList>
    </citation>
    <scope>NUCLEOTIDE SEQUENCE [LARGE SCALE GENOMIC DNA]</scope>
    <source>
        <strain evidence="2 3">PLHSN227</strain>
    </source>
</reference>
<feature type="domain" description="Spermatogenesis-associated protein 20-like TRX" evidence="1">
    <location>
        <begin position="5"/>
        <end position="160"/>
    </location>
</feature>
<dbReference type="InterPro" id="IPR004879">
    <property type="entry name" value="Ssp411-like_TRX"/>
</dbReference>
<dbReference type="PIRSF" id="PIRSF006402">
    <property type="entry name" value="UCP006402_thioredoxin"/>
    <property type="match status" value="1"/>
</dbReference>
<dbReference type="OrthoDB" id="9762614at2"/>
<dbReference type="AlphaFoldDB" id="A0A507ZSX1"/>
<evidence type="ECO:0000313" key="3">
    <source>
        <dbReference type="Proteomes" id="UP000317169"/>
    </source>
</evidence>
<dbReference type="SUPFAM" id="SSF52833">
    <property type="entry name" value="Thioredoxin-like"/>
    <property type="match status" value="1"/>
</dbReference>
<evidence type="ECO:0000259" key="1">
    <source>
        <dbReference type="Pfam" id="PF03190"/>
    </source>
</evidence>
<dbReference type="PANTHER" id="PTHR42899">
    <property type="entry name" value="SPERMATOGENESIS-ASSOCIATED PROTEIN 20"/>
    <property type="match status" value="1"/>
</dbReference>
<protein>
    <submittedName>
        <fullName evidence="2">Thioredoxin domain-containing protein</fullName>
    </submittedName>
</protein>
<dbReference type="PANTHER" id="PTHR42899:SF1">
    <property type="entry name" value="SPERMATOGENESIS-ASSOCIATED PROTEIN 20"/>
    <property type="match status" value="1"/>
</dbReference>
<sequence length="685" mass="79249">MASFTNRLIHESSPYLLQHAHNPVNWLPYNNDVLQEAEKSGKLLLISIGYAACHWCHVMEEKCFENVEIASVMNDFYTNIKVDREEKPDVDHSYMQALQLMTRQGGWPLNIIALPDGRPVWGATYVPPEQWKSVLLQLKDLYKKDPEKILEYANKLESGLQQMQLIQPEDFKETNFSKGFLRKNVAELKEHFDHKNGGNYGAPKFMMPTNFDFLLHYASLEKNQTTEDFVYFTLKKMAFGGIFDQLAGGFSRYSVDERWHIPHFEKMLYDNAQLVSLYANTYQYKENNLCKEVVEKTLAFMQTDWLHKKGGFYASLDADSIDEKGKLTEGAFYVWEKENLKTILGNDYKYAESYFNINEYGYWEDQKYVLVRKESTKEIANDFNISTEELSEHIHTITQKLLAERSKRSQPRLDNKILTSWNALTAKAFCDAYAAFNQPAYLQSAQGILDFILRNNLQKDNKILRSYGTKVEGCLDDYAFLIEALLLFYQESFKTSYLEKANELMQTSIDLFLDTEQNLFFYTPKTNSNLFLKTKEIEDNVIPSSNAVMADNLFNLSKYFAETSYLKLSQKMLAGIQSKISRYPGAYTNWLKLACKFSFDFYEIVIVGPKASEIKSKFNAYYLPNCIFAGSKFPPKGKNTPVLLKNRGEKNKTLIYICRNQTCDAPHQDFKSAIKALQTDSVNKI</sequence>
<dbReference type="Proteomes" id="UP000317169">
    <property type="component" value="Unassembled WGS sequence"/>
</dbReference>